<keyword evidence="9" id="KW-1185">Reference proteome</keyword>
<feature type="region of interest" description="Disordered" evidence="6">
    <location>
        <begin position="1663"/>
        <end position="1697"/>
    </location>
</feature>
<evidence type="ECO:0000259" key="7">
    <source>
        <dbReference type="SMART" id="SM00912"/>
    </source>
</evidence>
<dbReference type="EMBL" id="CP001560">
    <property type="protein sequence ID" value="AFJ46073.1"/>
    <property type="molecule type" value="Genomic_DNA"/>
</dbReference>
<dbReference type="Pfam" id="PF04829">
    <property type="entry name" value="PT-VENN"/>
    <property type="match status" value="1"/>
</dbReference>
<comment type="similarity">
    <text evidence="5">In the N-terminal section; belongs to the CdiA toxin family.</text>
</comment>
<dbReference type="SMART" id="SM00912">
    <property type="entry name" value="Haemagg_act"/>
    <property type="match status" value="1"/>
</dbReference>
<evidence type="ECO:0000256" key="3">
    <source>
        <dbReference type="ARBA" id="ARBA00022913"/>
    </source>
</evidence>
<evidence type="ECO:0000256" key="6">
    <source>
        <dbReference type="SAM" id="MobiDB-lite"/>
    </source>
</evidence>
<dbReference type="InterPro" id="IPR008619">
    <property type="entry name" value="Filamentous_hemagglutn_rpt"/>
</dbReference>
<name>I2B6B9_SHIBC</name>
<sequence length="3095" mass="323599">MNRLCYRVVFNQARQMLMVAPELARTTGSHQPRGTGGGIPHRRQPVRPLALVLWLAMGWVSVPVSASTVISDRTAPGHQRPTVLETRNGIPQINIRTPDNRGLSHNKYTQFDIDSRGAVLNNSPRATTTRLAGSVSGNPWLAKGSARVILNEVTGRSPSQLNGFIEVAGREADVIIASPAGITCNGCGFINAAGSTLAAGRPVMNAGQLSGFEVDKGRIAIEGRGLNGNDQAWTRLIARAVEVNARVQARSLQVTTGRNQTLPDGAVSQVAAADDAGKPRFSLDVSALGGMYAGKIALTGTEKGVGVHNAGEIGAFLGELQLSADGKLTNKGTMYASQNLELQTAGLTNHGLLGSDSGIQITNRGDMANSGMLRAAEQVTVSNRGALRSQGEHLSQRGLHITADSLDLRASRSQSASVVLAATQGDIIADEAHISARHLRVATPGELSTQRGNVSAEQIGISAGKGVNNAGGLIVQSGASELAITTPHLNNHAGSLTSAGSVKLVTGMLINQHGELGSHTGNVSIETGHLAGTGGTMIAAQALRIFGGDIVLDNAFTRGWHIDLAARSLAHQQGKMLQTGGGDALIRVRDGLNNQQGYIVSLGGLKAEGQEIHNQQGVLSATAGGLFLHAGQRFNNQAGRAESGRDLTLTARETDNRSGIIQSADGGVISGGQFDNSGGKLLAARGPLVASLSGGIDNQSGVIASGGSFALRAGGVNNRRGLIQAADALFIDSGNGALNNTDTLGTGTGIRAGGVLELHSGDTDNRDGLIGAGTLLARAGRWYNQGGEVISRHSMALHTREWMNQSGLVSARGGELDMHVSSGLDNQRGTLQSGHALRVSADRADNTGGRMLAAGGDMAIRVTRELHNLKGTIASHGNTLLRAAMLDNTDGTIFTAAGRLVGQIAGQLRNHHGVIESKDDTGLSAGMVDNREGALLSGGALRISAVDALENQHGDIVAARGLRLLAETLNNQDGVIQSHSGEASLEINGDMTNRQGMILGEGVSISSQQLDNREGLLQASRQLSIDTRGHSLQNTGSQTPDSGIRSGGALTLSAGELVNQQGLVASAGIMELAGDIRNTEGQILSHSDLTVHGTQLVNQQGQLVAGRDLQARMAELNNQGGSVLAVGSGLLAVARLIQNTGGFIRAGESLTLSSERIENQETRTPGKGIEAQHLLVSAGALDNTRGALRAAAQLRAEVAGRLNNTLGVIWSRGTITLGQPEAALHLVNDQGDVVSVEDMALFLRGLDAVGRITSAASVALKITGALIQNGTLAAGKDLEIRSGDVTNSGLIHAGQRLVLNSDALVNQQAAEISAGQAWISASRLLNLGLLDGGLVTLITPSLHNTGSGRIYGDDVVIDARQLLNDMSEGTAATIAGRRSVSIATERLQNRDHALIYSEGSLVVGNRWDEHSGISGRAASLENHSATLEATGPVVLAAGVIDNRDIYLAVTREPQPVGVSGWIDEYRYCAGDRERVSCHGGDGRRYVMEPDWINGERRALNPDGSLLDNGRTKLRLEGGKNIRRQRFFLPGFEPSKHFWQYRYQVHTSETRVLHRDPALIRSGGDLILQGNLQNQNSRVVAGNRLMAHGQVHNLETQGERITTQQGTTTSWFKRGDWHTSSVTFDYQGEQRREMFSLNLMQFTDHAGEHAGQTVASREAHGNLAQMPAGGQQSSAIPESGHGPQLTDIPLISPSHHDPALAQLAGSEPLRPAEISGGTPVVIDDQPLVARTVSGPETVPDSSLFTLNAGTDSSYLVETDPRFTRQKTWLSSGDIYSADQLNKRLGDGYYEQKRVREQLLQATGQRFLAGYQDDETQYRDLLNQGRAFAERYGIKPGIALTAEQMALLTSDIVWMVNQPVTLPDGSVEVVSVPRLYVRVKPGDLQGNGALLSGRQVVISGGEALVNSGTIRGQEMTRIHGDNLLNQGVISGDQVTILARNNIINQGGQLRATERLWLQAGNDILSQTESRQQGSERWLDRQAGIYVQGERGELHLQAMRDIRLVASEVDNRGQASQTRLLAGRDLHLDSATESHSTDYTLNRKNYDRTHETREQGSRINAGDSLWMNAARDMTLHAAEIASGGQLTAVAGRNLHLESGADTREHAGRAKWTSGGFLSKTTREHLREEHRVTARSTTLSGDSVSLQAGQDLRLDGSHVAGRGDVSLVAGRDLTLTTADEAWHQNDIQRQKKSGLTGNGGLGFNVGSASQKLTRDTDSNMKKGSVVGSSAGDVSLTAGNTVRVHGSDLVAGRDLSVTGAGIAITAAQNSHTTLTRTESHASGFSLALSGSAGSGVNTLVQQARAAGREEDPRLAALRGIQAALNAVRTGQGILLDQAGSSHNYIGLSLSYGSQHSRAERKTEQLVASGSALTAGRNMLLTATQGDILARGATLNAGGDASLYARQDLLLASATDKQTVTGKNKSQGSSAGLGVGAGLSGTVSVSRSRGNEDGTQLSHTGTTLNSGGNVQLFSGRDSTLTGARVSGGRILAEVGRDLTLASQQDSERYDSRQQSHSAGGSVSSGGGAAGVSATNTRLHSRYQAVQQQSGLFAGEGGFDITVGNHTQLNGAVIGSDATADKNRLESGTLGFSDLRNRAEFTAQQQSAGISTGGSLGGLFLGNMASTLLAGVNHHGTAGSSTQAAVSEGQILIRDPGAQQQDLNLLSRDVSGAHRSPGRIFDGAAEQRRLQQAQLLAETGVQAGDIARTQGEINGLKAAQAQYPGYTPEQLRDTAIYKAEVQKYGTGSAIQQGIQAATAAIQGLAGGNLAQALTGAGAPYLASQIHRLAPDEAARAMAHAVVGAVTAYAAGNPALAGATGAVSGELMAQWVMSQLYPGRGVSELTETERQTVSVLGTLAAGLAGGVSGGGSVSALAGAEAGRNAAENNNLHLPSGMMNYGQAVASWNQYAQDNNLTMEQKQAGLEQLARGDLPEGMNIAKAIVEGYQDGVMIAGAWYLGPAASVGKVIGGGVIAEIANGSYQWFDLSLPGNGNKNWDWKSSASAGIAGMLAPGRTIGQNVGIAAGSAFFTDGPDTGSIGGAAAGAWAGGLFGEYAPGIVNSLTGKEVPGFVYDYWGNVASEFSSGLIKDLNKPKGSTEEKKQ</sequence>
<dbReference type="KEGG" id="ebt:EBL_c09580"/>
<evidence type="ECO:0000313" key="9">
    <source>
        <dbReference type="Proteomes" id="UP000001955"/>
    </source>
</evidence>
<dbReference type="InterPro" id="IPR006914">
    <property type="entry name" value="VENN_dom"/>
</dbReference>
<dbReference type="InterPro" id="IPR008638">
    <property type="entry name" value="FhaB/CdiA-like_TPS"/>
</dbReference>
<dbReference type="InterPro" id="IPR024973">
    <property type="entry name" value="ESPR"/>
</dbReference>
<dbReference type="Pfam" id="PF13018">
    <property type="entry name" value="ESPR"/>
    <property type="match status" value="1"/>
</dbReference>
<evidence type="ECO:0000256" key="5">
    <source>
        <dbReference type="ARBA" id="ARBA00024043"/>
    </source>
</evidence>
<dbReference type="Pfam" id="PF05860">
    <property type="entry name" value="TPS"/>
    <property type="match status" value="1"/>
</dbReference>
<feature type="domain" description="Filamentous haemagglutinin FhaB/tRNA nuclease CdiA-like TPS" evidence="7">
    <location>
        <begin position="87"/>
        <end position="207"/>
    </location>
</feature>
<dbReference type="SUPFAM" id="SSF51126">
    <property type="entry name" value="Pectin lyase-like"/>
    <property type="match status" value="1"/>
</dbReference>
<dbReference type="NCBIfam" id="TIGR01901">
    <property type="entry name" value="adhes_NPXG"/>
    <property type="match status" value="1"/>
</dbReference>
<protein>
    <submittedName>
        <fullName evidence="8">Putative adhesin/hemagglutinin/hemolysin</fullName>
    </submittedName>
</protein>
<dbReference type="eggNOG" id="COG3210">
    <property type="taxonomic scope" value="Bacteria"/>
</dbReference>
<organism evidence="8 9">
    <name type="scientific">Shimwellia blattae (strain ATCC 29907 / DSM 4481 / JCM 1650 / NBRC 105725 / CDC 9005-74)</name>
    <name type="common">Escherichia blattae</name>
    <dbReference type="NCBI Taxonomy" id="630626"/>
    <lineage>
        <taxon>Bacteria</taxon>
        <taxon>Pseudomonadati</taxon>
        <taxon>Pseudomonadota</taxon>
        <taxon>Gammaproteobacteria</taxon>
        <taxon>Enterobacterales</taxon>
        <taxon>Enterobacteriaceae</taxon>
        <taxon>Shimwellia</taxon>
    </lineage>
</organism>
<keyword evidence="3" id="KW-1266">Target cell cytoplasm</keyword>
<evidence type="ECO:0000256" key="1">
    <source>
        <dbReference type="ARBA" id="ARBA00004219"/>
    </source>
</evidence>
<evidence type="ECO:0000256" key="4">
    <source>
        <dbReference type="ARBA" id="ARBA00023026"/>
    </source>
</evidence>
<dbReference type="Pfam" id="PF13332">
    <property type="entry name" value="Fil_haemagg_2"/>
    <property type="match status" value="4"/>
</dbReference>
<dbReference type="Gene3D" id="2.160.20.10">
    <property type="entry name" value="Single-stranded right-handed beta-helix, Pectin lyase-like"/>
    <property type="match status" value="1"/>
</dbReference>
<dbReference type="RefSeq" id="WP_014715870.1">
    <property type="nucleotide sequence ID" value="NC_017910.1"/>
</dbReference>
<evidence type="ECO:0000313" key="8">
    <source>
        <dbReference type="EMBL" id="AFJ46073.1"/>
    </source>
</evidence>
<dbReference type="NCBIfam" id="TIGR01731">
    <property type="entry name" value="fil_hemag_20aa"/>
    <property type="match status" value="25"/>
</dbReference>
<keyword evidence="2" id="KW-0800">Toxin</keyword>
<dbReference type="PATRIC" id="fig|630626.3.peg.931"/>
<dbReference type="OrthoDB" id="2664633at2"/>
<dbReference type="GO" id="GO:0003824">
    <property type="term" value="F:catalytic activity"/>
    <property type="evidence" value="ECO:0007669"/>
    <property type="project" value="UniProtKB-ARBA"/>
</dbReference>
<feature type="region of interest" description="Disordered" evidence="6">
    <location>
        <begin position="2435"/>
        <end position="2465"/>
    </location>
</feature>
<gene>
    <name evidence="8" type="ordered locus">EBL_c09580</name>
</gene>
<dbReference type="InterPro" id="IPR025157">
    <property type="entry name" value="Hemagglutinin_rpt"/>
</dbReference>
<dbReference type="InterPro" id="IPR012334">
    <property type="entry name" value="Pectin_lyas_fold"/>
</dbReference>
<dbReference type="STRING" id="630626.EBL_c09580"/>
<comment type="subcellular location">
    <subcellularLocation>
        <location evidence="1">Target cell</location>
        <location evidence="1">Target cell cytoplasm</location>
    </subcellularLocation>
</comment>
<feature type="region of interest" description="Disordered" evidence="6">
    <location>
        <begin position="2497"/>
        <end position="2526"/>
    </location>
</feature>
<dbReference type="InterPro" id="IPR011050">
    <property type="entry name" value="Pectin_lyase_fold/virulence"/>
</dbReference>
<accession>I2B6B9</accession>
<dbReference type="Proteomes" id="UP000001955">
    <property type="component" value="Chromosome"/>
</dbReference>
<reference evidence="8 9" key="1">
    <citation type="journal article" date="2012" name="J. Bacteriol.">
        <title>Complete genome sequence of the B12-producing Shimwellia blattae strain DSM 4481, isolated from a cockroach.</title>
        <authorList>
            <person name="Brzuszkiewicz E."/>
            <person name="Waschkowitz T."/>
            <person name="Wiezer A."/>
            <person name="Daniel R."/>
        </authorList>
    </citation>
    <scope>NUCLEOTIDE SEQUENCE [LARGE SCALE GENOMIC DNA]</scope>
    <source>
        <strain evidence="9">ATCC 29907 / DSM 4481 / JCM 1650 / NBRC 105725 / CDC 9005-74</strain>
    </source>
</reference>
<dbReference type="HOGENOM" id="CLU_224637_0_0_6"/>
<dbReference type="GO" id="GO:0090729">
    <property type="term" value="F:toxin activity"/>
    <property type="evidence" value="ECO:0007669"/>
    <property type="project" value="UniProtKB-KW"/>
</dbReference>
<keyword evidence="4" id="KW-0843">Virulence</keyword>
<feature type="compositionally biased region" description="Polar residues" evidence="6">
    <location>
        <begin position="2447"/>
        <end position="2465"/>
    </location>
</feature>
<dbReference type="Pfam" id="PF05594">
    <property type="entry name" value="Fil_haemagg"/>
    <property type="match status" value="10"/>
</dbReference>
<dbReference type="InterPro" id="IPR010069">
    <property type="entry name" value="CdiA_FHA1_rpt"/>
</dbReference>
<proteinExistence type="inferred from homology"/>
<evidence type="ECO:0000256" key="2">
    <source>
        <dbReference type="ARBA" id="ARBA00022656"/>
    </source>
</evidence>